<dbReference type="InterPro" id="IPR046981">
    <property type="entry name" value="G1P_cyt_trans"/>
</dbReference>
<dbReference type="PANTHER" id="PTHR47183">
    <property type="entry name" value="GLUCOSE-1-PHOSPHATE CYTIDYLYLTRANSFERASE-RELATED"/>
    <property type="match status" value="1"/>
</dbReference>
<dbReference type="NCBIfam" id="TIGR02623">
    <property type="entry name" value="G1P_cyt_trans"/>
    <property type="match status" value="1"/>
</dbReference>
<dbReference type="CDD" id="cd02524">
    <property type="entry name" value="G1P_cytidylyltransferase"/>
    <property type="match status" value="1"/>
</dbReference>
<keyword evidence="2" id="KW-0548">Nucleotidyltransferase</keyword>
<dbReference type="PANTHER" id="PTHR47183:SF1">
    <property type="entry name" value="GLUCOSE-1-PHOSPHATE CYTIDYLYLTRANSFERASE"/>
    <property type="match status" value="1"/>
</dbReference>
<dbReference type="GO" id="GO:0009243">
    <property type="term" value="P:O antigen biosynthetic process"/>
    <property type="evidence" value="ECO:0007669"/>
    <property type="project" value="InterPro"/>
</dbReference>
<keyword evidence="3" id="KW-1185">Reference proteome</keyword>
<dbReference type="STRING" id="888060.HMPREF9081_0871"/>
<dbReference type="HOGENOM" id="CLU_029499_10_0_9"/>
<sequence>MKTVLLAGGLGTRITEESERRPKPMVEIGGMPILWHIMKGYSHFGFNDFIICAGYKQHMIKEWFADYFLHTSDITFDFTQENRMIVHNQHTEPWKVTIVDTGLETMTGGRLRRIRKYIGDETFMMTYGDGVCDVDLKKVVHFHKEHGKAATLTAVMQKQQKGILDIGLDNTVHAFREKAMEDSAPINAGYMVLEPTVFDLIQKDDTVFEQEPLMRLARENELKSYLHRGFWQCMDTLREKIVLENLWQTGMAPWKLWD</sequence>
<dbReference type="OrthoDB" id="9801899at2"/>
<dbReference type="eggNOG" id="COG1208">
    <property type="taxonomic scope" value="Bacteria"/>
</dbReference>
<dbReference type="InterPro" id="IPR029044">
    <property type="entry name" value="Nucleotide-diphossugar_trans"/>
</dbReference>
<dbReference type="Proteomes" id="UP000004067">
    <property type="component" value="Unassembled WGS sequence"/>
</dbReference>
<dbReference type="Gene3D" id="3.90.550.10">
    <property type="entry name" value="Spore Coat Polysaccharide Biosynthesis Protein SpsA, Chain A"/>
    <property type="match status" value="1"/>
</dbReference>
<proteinExistence type="predicted"/>
<evidence type="ECO:0000259" key="1">
    <source>
        <dbReference type="Pfam" id="PF00483"/>
    </source>
</evidence>
<protein>
    <submittedName>
        <fullName evidence="2">Glucose-1-phosphate cytidylyltransferase</fullName>
        <ecNumber evidence="2">2.7.7.33</ecNumber>
    </submittedName>
</protein>
<dbReference type="InterPro" id="IPR005835">
    <property type="entry name" value="NTP_transferase_dom"/>
</dbReference>
<dbReference type="RefSeq" id="WP_006305754.1">
    <property type="nucleotide sequence ID" value="NZ_GL892076.1"/>
</dbReference>
<dbReference type="InterPro" id="IPR013446">
    <property type="entry name" value="G1P_cyt_trans-like"/>
</dbReference>
<evidence type="ECO:0000313" key="2">
    <source>
        <dbReference type="EMBL" id="EGK60869.1"/>
    </source>
</evidence>
<dbReference type="EC" id="2.7.7.33" evidence="2"/>
<organism evidence="2 3">
    <name type="scientific">Centipeda periodontii DSM 2778</name>
    <dbReference type="NCBI Taxonomy" id="888060"/>
    <lineage>
        <taxon>Bacteria</taxon>
        <taxon>Bacillati</taxon>
        <taxon>Bacillota</taxon>
        <taxon>Negativicutes</taxon>
        <taxon>Selenomonadales</taxon>
        <taxon>Selenomonadaceae</taxon>
        <taxon>Centipeda</taxon>
    </lineage>
</organism>
<name>F5RKS4_9FIRM</name>
<dbReference type="EMBL" id="AFHQ01000026">
    <property type="protein sequence ID" value="EGK60869.1"/>
    <property type="molecule type" value="Genomic_DNA"/>
</dbReference>
<keyword evidence="2" id="KW-0808">Transferase</keyword>
<dbReference type="SUPFAM" id="SSF53448">
    <property type="entry name" value="Nucleotide-diphospho-sugar transferases"/>
    <property type="match status" value="1"/>
</dbReference>
<feature type="domain" description="Nucleotidyl transferase" evidence="1">
    <location>
        <begin position="2"/>
        <end position="206"/>
    </location>
</feature>
<dbReference type="AlphaFoldDB" id="F5RKS4"/>
<reference evidence="2 3" key="1">
    <citation type="submission" date="2011-04" db="EMBL/GenBank/DDBJ databases">
        <authorList>
            <person name="Muzny D."/>
            <person name="Qin X."/>
            <person name="Deng J."/>
            <person name="Jiang H."/>
            <person name="Liu Y."/>
            <person name="Qu J."/>
            <person name="Song X.-Z."/>
            <person name="Zhang L."/>
            <person name="Thornton R."/>
            <person name="Coyle M."/>
            <person name="Francisco L."/>
            <person name="Jackson L."/>
            <person name="Javaid M."/>
            <person name="Korchina V."/>
            <person name="Kovar C."/>
            <person name="Mata R."/>
            <person name="Mathew T."/>
            <person name="Ngo R."/>
            <person name="Nguyen L."/>
            <person name="Nguyen N."/>
            <person name="Okwuonu G."/>
            <person name="Ongeri F."/>
            <person name="Pham C."/>
            <person name="Simmons D."/>
            <person name="Wilczek-Boney K."/>
            <person name="Hale W."/>
            <person name="Jakkamsetti A."/>
            <person name="Pham P."/>
            <person name="Ruth R."/>
            <person name="San Lucas F."/>
            <person name="Warren J."/>
            <person name="Zhang J."/>
            <person name="Zhao Z."/>
            <person name="Zhou C."/>
            <person name="Zhu D."/>
            <person name="Lee S."/>
            <person name="Bess C."/>
            <person name="Blankenburg K."/>
            <person name="Forbes L."/>
            <person name="Fu Q."/>
            <person name="Gubbala S."/>
            <person name="Hirani K."/>
            <person name="Jayaseelan J.C."/>
            <person name="Lara F."/>
            <person name="Munidasa M."/>
            <person name="Palculict T."/>
            <person name="Patil S."/>
            <person name="Pu L.-L."/>
            <person name="Saada N."/>
            <person name="Tang L."/>
            <person name="Weissenberger G."/>
            <person name="Zhu Y."/>
            <person name="Hemphill L."/>
            <person name="Shang Y."/>
            <person name="Youmans B."/>
            <person name="Ayvaz T."/>
            <person name="Ross M."/>
            <person name="Santibanez J."/>
            <person name="Aqrawi P."/>
            <person name="Gross S."/>
            <person name="Joshi V."/>
            <person name="Fowler G."/>
            <person name="Nazareth L."/>
            <person name="Reid J."/>
            <person name="Worley K."/>
            <person name="Petrosino J."/>
            <person name="Highlander S."/>
            <person name="Gibbs R."/>
        </authorList>
    </citation>
    <scope>NUCLEOTIDE SEQUENCE [LARGE SCALE GENOMIC DNA]</scope>
    <source>
        <strain evidence="2 3">DSM 2778</strain>
    </source>
</reference>
<accession>F5RKS4</accession>
<gene>
    <name evidence="2" type="primary">rfbF</name>
    <name evidence="2" type="ORF">HMPREF9081_0871</name>
</gene>
<comment type="caution">
    <text evidence="2">The sequence shown here is derived from an EMBL/GenBank/DDBJ whole genome shotgun (WGS) entry which is preliminary data.</text>
</comment>
<dbReference type="GO" id="GO:0047343">
    <property type="term" value="F:glucose-1-phosphate cytidylyltransferase activity"/>
    <property type="evidence" value="ECO:0007669"/>
    <property type="project" value="UniProtKB-EC"/>
</dbReference>
<evidence type="ECO:0000313" key="3">
    <source>
        <dbReference type="Proteomes" id="UP000004067"/>
    </source>
</evidence>
<dbReference type="Pfam" id="PF00483">
    <property type="entry name" value="NTP_transferase"/>
    <property type="match status" value="1"/>
</dbReference>